<feature type="domain" description="Putative exodeoxyribonuclease 8 PDDEXK-like" evidence="1">
    <location>
        <begin position="3"/>
        <end position="173"/>
    </location>
</feature>
<evidence type="ECO:0000313" key="2">
    <source>
        <dbReference type="EMBL" id="GAG09683.1"/>
    </source>
</evidence>
<gene>
    <name evidence="2" type="ORF">S01H1_39023</name>
</gene>
<organism evidence="2">
    <name type="scientific">marine sediment metagenome</name>
    <dbReference type="NCBI Taxonomy" id="412755"/>
    <lineage>
        <taxon>unclassified sequences</taxon>
        <taxon>metagenomes</taxon>
        <taxon>ecological metagenomes</taxon>
    </lineage>
</organism>
<dbReference type="InterPro" id="IPR011604">
    <property type="entry name" value="PDDEXK-like_dom_sf"/>
</dbReference>
<protein>
    <recommendedName>
        <fullName evidence="1">Putative exodeoxyribonuclease 8 PDDEXK-like domain-containing protein</fullName>
    </recommendedName>
</protein>
<dbReference type="Gene3D" id="3.90.320.10">
    <property type="match status" value="1"/>
</dbReference>
<accession>X0VB18</accession>
<proteinExistence type="predicted"/>
<sequence>HKGRYFHQLILEPEKAEETEFIDVSSRNTKAYREQATRGIIMLQKEGQQIRDCVSAMMSKLPFFEGIRQEGNEYEVPAIKEIKGVLWKGKADIVCTDKLIDLKTTSNIDDFKWSARKYNYDSQCYIYQELFGKPLVFYTVDKTDMRLGIFTPTEEFVQRGEEKVIRAINVYKKFFGDNAEFDINEYFIEDNL</sequence>
<comment type="caution">
    <text evidence="2">The sequence shown here is derived from an EMBL/GenBank/DDBJ whole genome shotgun (WGS) entry which is preliminary data.</text>
</comment>
<name>X0VB18_9ZZZZ</name>
<dbReference type="EMBL" id="BARS01024589">
    <property type="protein sequence ID" value="GAG09683.1"/>
    <property type="molecule type" value="Genomic_DNA"/>
</dbReference>
<dbReference type="Pfam" id="PF12684">
    <property type="entry name" value="DUF3799"/>
    <property type="match status" value="1"/>
</dbReference>
<dbReference type="AlphaFoldDB" id="X0VB18"/>
<feature type="non-terminal residue" evidence="2">
    <location>
        <position position="1"/>
    </location>
</feature>
<reference evidence="2" key="1">
    <citation type="journal article" date="2014" name="Front. Microbiol.">
        <title>High frequency of phylogenetically diverse reductive dehalogenase-homologous genes in deep subseafloor sedimentary metagenomes.</title>
        <authorList>
            <person name="Kawai M."/>
            <person name="Futagami T."/>
            <person name="Toyoda A."/>
            <person name="Takaki Y."/>
            <person name="Nishi S."/>
            <person name="Hori S."/>
            <person name="Arai W."/>
            <person name="Tsubouchi T."/>
            <person name="Morono Y."/>
            <person name="Uchiyama I."/>
            <person name="Ito T."/>
            <person name="Fujiyama A."/>
            <person name="Inagaki F."/>
            <person name="Takami H."/>
        </authorList>
    </citation>
    <scope>NUCLEOTIDE SEQUENCE</scope>
    <source>
        <strain evidence="2">Expedition CK06-06</strain>
    </source>
</reference>
<evidence type="ECO:0000259" key="1">
    <source>
        <dbReference type="Pfam" id="PF12684"/>
    </source>
</evidence>
<dbReference type="InterPro" id="IPR024432">
    <property type="entry name" value="Put_RecE_PDDEXK-like_dom"/>
</dbReference>